<evidence type="ECO:0000313" key="1">
    <source>
        <dbReference type="EMBL" id="CAD2205813.1"/>
    </source>
</evidence>
<comment type="caution">
    <text evidence="1">The sequence shown here is derived from an EMBL/GenBank/DDBJ whole genome shotgun (WGS) entry which is preliminary data.</text>
</comment>
<sequence length="55" mass="6794">MEEIWLKELQNSQNFRLRRKKWKKSGLRSSKILKIFACGAKNKRLFRCLRHRKSF</sequence>
<dbReference type="Proteomes" id="UP000580250">
    <property type="component" value="Unassembled WGS sequence"/>
</dbReference>
<protein>
    <submittedName>
        <fullName evidence="1">Uncharacterized protein</fullName>
    </submittedName>
</protein>
<name>A0A6V7Y2H4_MELEN</name>
<dbReference type="EMBL" id="CAJEWN010002926">
    <property type="protein sequence ID" value="CAD2205813.1"/>
    <property type="molecule type" value="Genomic_DNA"/>
</dbReference>
<evidence type="ECO:0000313" key="2">
    <source>
        <dbReference type="Proteomes" id="UP000580250"/>
    </source>
</evidence>
<reference evidence="1 2" key="1">
    <citation type="submission" date="2020-08" db="EMBL/GenBank/DDBJ databases">
        <authorList>
            <person name="Koutsovoulos G."/>
            <person name="Danchin GJ E."/>
        </authorList>
    </citation>
    <scope>NUCLEOTIDE SEQUENCE [LARGE SCALE GENOMIC DNA]</scope>
</reference>
<gene>
    <name evidence="1" type="ORF">MENT_LOCUS59655</name>
</gene>
<dbReference type="AlphaFoldDB" id="A0A6V7Y2H4"/>
<accession>A0A6V7Y2H4</accession>
<proteinExistence type="predicted"/>
<organism evidence="1 2">
    <name type="scientific">Meloidogyne enterolobii</name>
    <name type="common">Root-knot nematode worm</name>
    <name type="synonym">Meloidogyne mayaguensis</name>
    <dbReference type="NCBI Taxonomy" id="390850"/>
    <lineage>
        <taxon>Eukaryota</taxon>
        <taxon>Metazoa</taxon>
        <taxon>Ecdysozoa</taxon>
        <taxon>Nematoda</taxon>
        <taxon>Chromadorea</taxon>
        <taxon>Rhabditida</taxon>
        <taxon>Tylenchina</taxon>
        <taxon>Tylenchomorpha</taxon>
        <taxon>Tylenchoidea</taxon>
        <taxon>Meloidogynidae</taxon>
        <taxon>Meloidogyninae</taxon>
        <taxon>Meloidogyne</taxon>
    </lineage>
</organism>